<protein>
    <submittedName>
        <fullName evidence="1">Uncharacterized protein</fullName>
    </submittedName>
</protein>
<comment type="caution">
    <text evidence="1">The sequence shown here is derived from an EMBL/GenBank/DDBJ whole genome shotgun (WGS) entry which is preliminary data.</text>
</comment>
<dbReference type="EMBL" id="CAWYQH010000174">
    <property type="protein sequence ID" value="CAK8698209.1"/>
    <property type="molecule type" value="Genomic_DNA"/>
</dbReference>
<gene>
    <name evidence="1" type="ORF">CVLEPA_LOCUS31676</name>
</gene>
<keyword evidence="2" id="KW-1185">Reference proteome</keyword>
<accession>A0ABP0H5C5</accession>
<evidence type="ECO:0000313" key="2">
    <source>
        <dbReference type="Proteomes" id="UP001642483"/>
    </source>
</evidence>
<name>A0ABP0H5C5_CLALP</name>
<reference evidence="1 2" key="1">
    <citation type="submission" date="2024-02" db="EMBL/GenBank/DDBJ databases">
        <authorList>
            <person name="Daric V."/>
            <person name="Darras S."/>
        </authorList>
    </citation>
    <scope>NUCLEOTIDE SEQUENCE [LARGE SCALE GENOMIC DNA]</scope>
</reference>
<proteinExistence type="predicted"/>
<dbReference type="Proteomes" id="UP001642483">
    <property type="component" value="Unassembled WGS sequence"/>
</dbReference>
<sequence>MGFILTKKTVQFVLKDIPPLYSGADTICQVILESEPCVFTCLLQLAMLYFSQAVYFLDLLRLDEFSILGS</sequence>
<organism evidence="1 2">
    <name type="scientific">Clavelina lepadiformis</name>
    <name type="common">Light-bulb sea squirt</name>
    <name type="synonym">Ascidia lepadiformis</name>
    <dbReference type="NCBI Taxonomy" id="159417"/>
    <lineage>
        <taxon>Eukaryota</taxon>
        <taxon>Metazoa</taxon>
        <taxon>Chordata</taxon>
        <taxon>Tunicata</taxon>
        <taxon>Ascidiacea</taxon>
        <taxon>Aplousobranchia</taxon>
        <taxon>Clavelinidae</taxon>
        <taxon>Clavelina</taxon>
    </lineage>
</organism>
<evidence type="ECO:0000313" key="1">
    <source>
        <dbReference type="EMBL" id="CAK8698209.1"/>
    </source>
</evidence>